<dbReference type="GO" id="GO:0005886">
    <property type="term" value="C:plasma membrane"/>
    <property type="evidence" value="ECO:0007669"/>
    <property type="project" value="UniProtKB-SubCell"/>
</dbReference>
<feature type="transmembrane region" description="Helical" evidence="9">
    <location>
        <begin position="209"/>
        <end position="228"/>
    </location>
</feature>
<reference evidence="10 11" key="1">
    <citation type="submission" date="2020-04" db="EMBL/GenBank/DDBJ databases">
        <title>Usitatibacter rugosus gen. nov., sp. nov. and Usitatibacter palustris sp. nov., novel members of Usitatibacteraceae fam. nov. within the order Nitrosomonadales isolated from soil.</title>
        <authorList>
            <person name="Huber K.J."/>
            <person name="Neumann-Schaal M."/>
            <person name="Geppert A."/>
            <person name="Luckner M."/>
            <person name="Wanner G."/>
            <person name="Overmann J."/>
        </authorList>
    </citation>
    <scope>NUCLEOTIDE SEQUENCE [LARGE SCALE GENOMIC DNA]</scope>
    <source>
        <strain evidence="10 11">0125_3</strain>
    </source>
</reference>
<dbReference type="PANTHER" id="PTHR23517:SF15">
    <property type="entry name" value="PROTON-DEPENDENT OLIGOPEPTIDE FAMILY TRANSPORT PROTEIN"/>
    <property type="match status" value="1"/>
</dbReference>
<name>A0A6M4GVK6_9PROT</name>
<dbReference type="PROSITE" id="PS01023">
    <property type="entry name" value="PTR2_2"/>
    <property type="match status" value="1"/>
</dbReference>
<feature type="transmembrane region" description="Helical" evidence="9">
    <location>
        <begin position="386"/>
        <end position="409"/>
    </location>
</feature>
<protein>
    <submittedName>
        <fullName evidence="10">Dipeptide and tripeptide permease C</fullName>
    </submittedName>
</protein>
<dbReference type="NCBIfam" id="TIGR00924">
    <property type="entry name" value="yjdL_sub1_fam"/>
    <property type="match status" value="1"/>
</dbReference>
<feature type="transmembrane region" description="Helical" evidence="9">
    <location>
        <begin position="318"/>
        <end position="347"/>
    </location>
</feature>
<feature type="transmembrane region" description="Helical" evidence="9">
    <location>
        <begin position="99"/>
        <end position="117"/>
    </location>
</feature>
<dbReference type="GO" id="GO:1904680">
    <property type="term" value="F:peptide transmembrane transporter activity"/>
    <property type="evidence" value="ECO:0007669"/>
    <property type="project" value="InterPro"/>
</dbReference>
<evidence type="ECO:0000256" key="2">
    <source>
        <dbReference type="ARBA" id="ARBA00022448"/>
    </source>
</evidence>
<keyword evidence="5" id="KW-0653">Protein transport</keyword>
<evidence type="ECO:0000256" key="3">
    <source>
        <dbReference type="ARBA" id="ARBA00022475"/>
    </source>
</evidence>
<keyword evidence="11" id="KW-1185">Reference proteome</keyword>
<feature type="transmembrane region" description="Helical" evidence="9">
    <location>
        <begin position="164"/>
        <end position="188"/>
    </location>
</feature>
<keyword evidence="6 9" id="KW-1133">Transmembrane helix</keyword>
<evidence type="ECO:0000256" key="5">
    <source>
        <dbReference type="ARBA" id="ARBA00022856"/>
    </source>
</evidence>
<keyword evidence="3" id="KW-1003">Cell membrane</keyword>
<dbReference type="InterPro" id="IPR050171">
    <property type="entry name" value="MFS_Transporters"/>
</dbReference>
<dbReference type="SUPFAM" id="SSF103473">
    <property type="entry name" value="MFS general substrate transporter"/>
    <property type="match status" value="1"/>
</dbReference>
<proteinExistence type="inferred from homology"/>
<evidence type="ECO:0000313" key="11">
    <source>
        <dbReference type="Proteomes" id="UP000501534"/>
    </source>
</evidence>
<dbReference type="InterPro" id="IPR036259">
    <property type="entry name" value="MFS_trans_sf"/>
</dbReference>
<feature type="transmembrane region" description="Helical" evidence="9">
    <location>
        <begin position="359"/>
        <end position="380"/>
    </location>
</feature>
<gene>
    <name evidence="10" type="primary">dtpC</name>
    <name evidence="10" type="ORF">DSM104443_01421</name>
</gene>
<dbReference type="CDD" id="cd17346">
    <property type="entry name" value="MFS_DtpA_like"/>
    <property type="match status" value="1"/>
</dbReference>
<dbReference type="RefSeq" id="WP_171090815.1">
    <property type="nucleotide sequence ID" value="NZ_CP053069.1"/>
</dbReference>
<evidence type="ECO:0000256" key="9">
    <source>
        <dbReference type="SAM" id="Phobius"/>
    </source>
</evidence>
<keyword evidence="4 8" id="KW-0812">Transmembrane</keyword>
<evidence type="ECO:0000256" key="7">
    <source>
        <dbReference type="ARBA" id="ARBA00023136"/>
    </source>
</evidence>
<evidence type="ECO:0000256" key="4">
    <source>
        <dbReference type="ARBA" id="ARBA00022692"/>
    </source>
</evidence>
<feature type="transmembrane region" description="Helical" evidence="9">
    <location>
        <begin position="138"/>
        <end position="158"/>
    </location>
</feature>
<comment type="subcellular location">
    <subcellularLocation>
        <location evidence="1">Cell membrane</location>
        <topology evidence="1">Multi-pass membrane protein</topology>
    </subcellularLocation>
    <subcellularLocation>
        <location evidence="8">Membrane</location>
        <topology evidence="8">Multi-pass membrane protein</topology>
    </subcellularLocation>
</comment>
<dbReference type="InterPro" id="IPR005279">
    <property type="entry name" value="Dipep/tripep_permease"/>
</dbReference>
<keyword evidence="7 9" id="KW-0472">Membrane</keyword>
<dbReference type="EMBL" id="CP053069">
    <property type="protein sequence ID" value="QJR10363.1"/>
    <property type="molecule type" value="Genomic_DNA"/>
</dbReference>
<feature type="transmembrane region" description="Helical" evidence="9">
    <location>
        <begin position="49"/>
        <end position="69"/>
    </location>
</feature>
<evidence type="ECO:0000313" key="10">
    <source>
        <dbReference type="EMBL" id="QJR10363.1"/>
    </source>
</evidence>
<dbReference type="PANTHER" id="PTHR23517">
    <property type="entry name" value="RESISTANCE PROTEIN MDTM, PUTATIVE-RELATED-RELATED"/>
    <property type="match status" value="1"/>
</dbReference>
<dbReference type="KEGG" id="uru:DSM104443_01421"/>
<dbReference type="GO" id="GO:0006857">
    <property type="term" value="P:oligopeptide transport"/>
    <property type="evidence" value="ECO:0007669"/>
    <property type="project" value="InterPro"/>
</dbReference>
<dbReference type="InterPro" id="IPR018456">
    <property type="entry name" value="PTR2_symporter_CS"/>
</dbReference>
<dbReference type="Pfam" id="PF00854">
    <property type="entry name" value="PTR2"/>
    <property type="match status" value="2"/>
</dbReference>
<organism evidence="10 11">
    <name type="scientific">Usitatibacter rugosus</name>
    <dbReference type="NCBI Taxonomy" id="2732067"/>
    <lineage>
        <taxon>Bacteria</taxon>
        <taxon>Pseudomonadati</taxon>
        <taxon>Pseudomonadota</taxon>
        <taxon>Betaproteobacteria</taxon>
        <taxon>Nitrosomonadales</taxon>
        <taxon>Usitatibacteraceae</taxon>
        <taxon>Usitatibacter</taxon>
    </lineage>
</organism>
<feature type="transmembrane region" description="Helical" evidence="9">
    <location>
        <begin position="259"/>
        <end position="277"/>
    </location>
</feature>
<sequence>MQTWFGQPRGLTVLFLTEMWEKFSFFGMRALLVYYMVKHLHFEQGFASMVYGTYAAVVFLTPIVGAYISDRWLGKRRAIIIGSLTMAVGHFLMAFEPLLYVAMATIAVGNGLFLPNLPSQIGQLYERDDPRRQSAYSIYYLGVNLGAFFAPLVCGTLGEVYGWHYGFGAAGIGMCVGLAIYLAGSRYLPRNDSAEAPAASSPQASDDPFPWRMLLLVGLAVIVFRSAYEQSGNALALWIDQGVDRVAGSFTIPATWFQSLNPLFVFTLTPLIVAWWSRDKSLHGYRPKALRRMALGAFGVALSYALLCGLIAMAGGSLVHWGIVVAFFLLYTLAEIYILPIGLSLFATLSPSRFTATAIAAWFLAAFAGNFLGGYVGTWWSQMSPAAFFGAMAAIASASGVALAGLAFAQRK</sequence>
<evidence type="ECO:0000256" key="8">
    <source>
        <dbReference type="RuleBase" id="RU003755"/>
    </source>
</evidence>
<evidence type="ECO:0000256" key="1">
    <source>
        <dbReference type="ARBA" id="ARBA00004651"/>
    </source>
</evidence>
<evidence type="ECO:0000256" key="6">
    <source>
        <dbReference type="ARBA" id="ARBA00022989"/>
    </source>
</evidence>
<dbReference type="Gene3D" id="1.20.1250.20">
    <property type="entry name" value="MFS general substrate transporter like domains"/>
    <property type="match status" value="2"/>
</dbReference>
<dbReference type="Proteomes" id="UP000501534">
    <property type="component" value="Chromosome"/>
</dbReference>
<accession>A0A6M4GVK6</accession>
<dbReference type="AlphaFoldDB" id="A0A6M4GVK6"/>
<dbReference type="InterPro" id="IPR000109">
    <property type="entry name" value="POT_fam"/>
</dbReference>
<keyword evidence="5" id="KW-0571">Peptide transport</keyword>
<keyword evidence="2 8" id="KW-0813">Transport</keyword>
<comment type="similarity">
    <text evidence="8">Belongs to the major facilitator superfamily. Proton-dependent oligopeptide transporter (POT/PTR) (TC 2.A.17) family.</text>
</comment>
<feature type="transmembrane region" description="Helical" evidence="9">
    <location>
        <begin position="289"/>
        <end position="312"/>
    </location>
</feature>